<proteinExistence type="predicted"/>
<dbReference type="Gene3D" id="2.160.20.10">
    <property type="entry name" value="Single-stranded right-handed beta-helix, Pectin lyase-like"/>
    <property type="match status" value="1"/>
</dbReference>
<gene>
    <name evidence="2" type="ORF">DIZ78_06700</name>
</gene>
<reference evidence="2 3" key="1">
    <citation type="journal article" date="2018" name="ISME J.">
        <title>Endosymbiont genomes yield clues of tubeworm success.</title>
        <authorList>
            <person name="Li Y."/>
            <person name="Liles M.R."/>
            <person name="Halanych K.M."/>
        </authorList>
    </citation>
    <scope>NUCLEOTIDE SEQUENCE [LARGE SCALE GENOMIC DNA]</scope>
    <source>
        <strain evidence="2">A1462</strain>
    </source>
</reference>
<dbReference type="SUPFAM" id="SSF51126">
    <property type="entry name" value="Pectin lyase-like"/>
    <property type="match status" value="1"/>
</dbReference>
<dbReference type="InterPro" id="IPR006633">
    <property type="entry name" value="Carb-bd_sugar_hydrolysis-dom"/>
</dbReference>
<organism evidence="2 3">
    <name type="scientific">endosymbiont of Escarpia spicata</name>
    <dbReference type="NCBI Taxonomy" id="2200908"/>
    <lineage>
        <taxon>Bacteria</taxon>
        <taxon>Pseudomonadati</taxon>
        <taxon>Pseudomonadota</taxon>
        <taxon>Gammaproteobacteria</taxon>
        <taxon>sulfur-oxidizing symbionts</taxon>
    </lineage>
</organism>
<dbReference type="EMBL" id="QFXE01000008">
    <property type="protein sequence ID" value="RDH86590.1"/>
    <property type="molecule type" value="Genomic_DNA"/>
</dbReference>
<name>A0A370DNU3_9GAMM</name>
<feature type="domain" description="Carbohydrate-binding/sugar hydrolysis" evidence="1">
    <location>
        <begin position="42"/>
        <end position="183"/>
    </location>
</feature>
<dbReference type="AlphaFoldDB" id="A0A370DNU3"/>
<dbReference type="NCBIfam" id="TIGR04247">
    <property type="entry name" value="NosD_copper_fam"/>
    <property type="match status" value="1"/>
</dbReference>
<dbReference type="InterPro" id="IPR011050">
    <property type="entry name" value="Pectin_lyase_fold/virulence"/>
</dbReference>
<accession>A0A370DNU3</accession>
<evidence type="ECO:0000313" key="3">
    <source>
        <dbReference type="Proteomes" id="UP000254771"/>
    </source>
</evidence>
<dbReference type="InterPro" id="IPR007742">
    <property type="entry name" value="NosD_dom"/>
</dbReference>
<dbReference type="SMART" id="SM00722">
    <property type="entry name" value="CASH"/>
    <property type="match status" value="1"/>
</dbReference>
<dbReference type="SMART" id="SM00710">
    <property type="entry name" value="PbH1"/>
    <property type="match status" value="10"/>
</dbReference>
<dbReference type="Proteomes" id="UP000254771">
    <property type="component" value="Unassembled WGS sequence"/>
</dbReference>
<dbReference type="InterPro" id="IPR026464">
    <property type="entry name" value="NosD_copper_fam"/>
</dbReference>
<comment type="caution">
    <text evidence="2">The sequence shown here is derived from an EMBL/GenBank/DDBJ whole genome shotgun (WGS) entry which is preliminary data.</text>
</comment>
<keyword evidence="3" id="KW-1185">Reference proteome</keyword>
<evidence type="ECO:0000313" key="2">
    <source>
        <dbReference type="EMBL" id="RDH86590.1"/>
    </source>
</evidence>
<evidence type="ECO:0000259" key="1">
    <source>
        <dbReference type="SMART" id="SM00722"/>
    </source>
</evidence>
<sequence length="404" mass="45133">MTRTLRLTLLLLLGTLLASPAYCLPSLQLFIDLTPLGTTLRPPAGTYSGPIVISRQITLDGQGEVTIDGGGKGTVLTVKADNTVIRGLHLTNSGESHDALDAGLQLKANNVVFENNALDNVLFGINIHQGNDNTIRDNRISSKPVVSSLRGEGIRLWYSRNNHIEENEIIGVRDLLLTNSPDNHITGNRLHKNRISMEFIFSPGNEIRDNHISNNDTGIVAIYSDELDIRNNRIEHIRNTGSSAIAIKESSQVTIVNNEIVHNAVGLTANSPVHPENILYIRDNHFTYNNIAIYFYGEKGGHIIHDNHFDSNLTSVAVSAPISARYNDWRNNYWDNYEGFDLDGNNIGDLPHDIYLYADRIWMDRPTTQFFRSTPTMKFIDFIERLAPFSNPELILSDPAPRTP</sequence>
<dbReference type="InterPro" id="IPR012334">
    <property type="entry name" value="Pectin_lyas_fold"/>
</dbReference>
<dbReference type="Pfam" id="PF05048">
    <property type="entry name" value="NosD"/>
    <property type="match status" value="1"/>
</dbReference>
<dbReference type="InterPro" id="IPR006626">
    <property type="entry name" value="PbH1"/>
</dbReference>
<protein>
    <submittedName>
        <fullName evidence="2">Nitrous oxide reductase family maturation protein NosD</fullName>
    </submittedName>
</protein>